<dbReference type="InterPro" id="IPR039422">
    <property type="entry name" value="MarR/SlyA-like"/>
</dbReference>
<dbReference type="SMART" id="SM00347">
    <property type="entry name" value="HTH_MARR"/>
    <property type="match status" value="1"/>
</dbReference>
<dbReference type="Pfam" id="PF12802">
    <property type="entry name" value="MarR_2"/>
    <property type="match status" value="1"/>
</dbReference>
<keyword evidence="1" id="KW-0805">Transcription regulation</keyword>
<accession>A0A132DY87</accession>
<evidence type="ECO:0000256" key="1">
    <source>
        <dbReference type="ARBA" id="ARBA00023015"/>
    </source>
</evidence>
<dbReference type="InterPro" id="IPR000835">
    <property type="entry name" value="HTH_MarR-typ"/>
</dbReference>
<sequence length="150" mass="16884">MKGRRQAGLDQFLTYRLHALTKRSDRGIADVYRHKLDISLPEARVIAAVGAFGPFSIMELARHTNLDKSQASRAAEALLRKGLLERSASDEDGRIVLIALTVDGRALYRKIMPIVRKWNEGLLVCLSDSERQTFERLLDKVATHAAERDD</sequence>
<dbReference type="Proteomes" id="UP000237632">
    <property type="component" value="Unassembled WGS sequence"/>
</dbReference>
<dbReference type="PANTHER" id="PTHR33164">
    <property type="entry name" value="TRANSCRIPTIONAL REGULATOR, MARR FAMILY"/>
    <property type="match status" value="1"/>
</dbReference>
<dbReference type="Gene3D" id="1.10.10.10">
    <property type="entry name" value="Winged helix-like DNA-binding domain superfamily/Winged helix DNA-binding domain"/>
    <property type="match status" value="1"/>
</dbReference>
<comment type="caution">
    <text evidence="6">The sequence shown here is derived from an EMBL/GenBank/DDBJ whole genome shotgun (WGS) entry which is preliminary data.</text>
</comment>
<proteinExistence type="predicted"/>
<dbReference type="SUPFAM" id="SSF46785">
    <property type="entry name" value="Winged helix' DNA-binding domain"/>
    <property type="match status" value="1"/>
</dbReference>
<evidence type="ECO:0000259" key="4">
    <source>
        <dbReference type="PROSITE" id="PS50995"/>
    </source>
</evidence>
<protein>
    <submittedName>
        <fullName evidence="6">MarR family transcriptional regulator</fullName>
    </submittedName>
</protein>
<evidence type="ECO:0000256" key="3">
    <source>
        <dbReference type="ARBA" id="ARBA00023163"/>
    </source>
</evidence>
<organism evidence="6 7">
    <name type="scientific">Burkholderia vietnamiensis</name>
    <dbReference type="NCBI Taxonomy" id="60552"/>
    <lineage>
        <taxon>Bacteria</taxon>
        <taxon>Pseudomonadati</taxon>
        <taxon>Pseudomonadota</taxon>
        <taxon>Betaproteobacteria</taxon>
        <taxon>Burkholderiales</taxon>
        <taxon>Burkholderiaceae</taxon>
        <taxon>Burkholderia</taxon>
        <taxon>Burkholderia cepacia complex</taxon>
    </lineage>
</organism>
<gene>
    <name evidence="6" type="ORF">C6T65_27155</name>
    <name evidence="5" type="ORF">QZM33_12070</name>
</gene>
<keyword evidence="2" id="KW-0238">DNA-binding</keyword>
<dbReference type="GeneID" id="45681943"/>
<evidence type="ECO:0000313" key="6">
    <source>
        <dbReference type="EMBL" id="PRH39216.1"/>
    </source>
</evidence>
<dbReference type="GO" id="GO:0006950">
    <property type="term" value="P:response to stress"/>
    <property type="evidence" value="ECO:0007669"/>
    <property type="project" value="TreeGrafter"/>
</dbReference>
<dbReference type="PROSITE" id="PS50995">
    <property type="entry name" value="HTH_MARR_2"/>
    <property type="match status" value="1"/>
</dbReference>
<evidence type="ECO:0000256" key="2">
    <source>
        <dbReference type="ARBA" id="ARBA00023125"/>
    </source>
</evidence>
<dbReference type="AlphaFoldDB" id="A0A132DY87"/>
<name>A0A132DY87_BURVI</name>
<feature type="domain" description="HTH marR-type" evidence="4">
    <location>
        <begin position="10"/>
        <end position="143"/>
    </location>
</feature>
<dbReference type="Proteomes" id="UP001171620">
    <property type="component" value="Unassembled WGS sequence"/>
</dbReference>
<dbReference type="RefSeq" id="WP_034195341.1">
    <property type="nucleotide sequence ID" value="NZ_CADEQL010000037.1"/>
</dbReference>
<dbReference type="PRINTS" id="PR00598">
    <property type="entry name" value="HTHMARR"/>
</dbReference>
<dbReference type="InterPro" id="IPR036388">
    <property type="entry name" value="WH-like_DNA-bd_sf"/>
</dbReference>
<reference evidence="5" key="2">
    <citation type="submission" date="2023-07" db="EMBL/GenBank/DDBJ databases">
        <title>A collection of bacterial strains from the Burkholderia cepacia Research Laboratory and Repository.</title>
        <authorList>
            <person name="Lipuma J."/>
            <person name="Spilker T."/>
            <person name="Caverly L."/>
        </authorList>
    </citation>
    <scope>NUCLEOTIDE SEQUENCE</scope>
    <source>
        <strain evidence="5">AU44268</strain>
    </source>
</reference>
<dbReference type="GO" id="GO:0003700">
    <property type="term" value="F:DNA-binding transcription factor activity"/>
    <property type="evidence" value="ECO:0007669"/>
    <property type="project" value="InterPro"/>
</dbReference>
<dbReference type="EMBL" id="PVHK01000205">
    <property type="protein sequence ID" value="PRH39216.1"/>
    <property type="molecule type" value="Genomic_DNA"/>
</dbReference>
<dbReference type="InterPro" id="IPR023187">
    <property type="entry name" value="Tscrpt_reg_MarR-type_CS"/>
</dbReference>
<dbReference type="PROSITE" id="PS01117">
    <property type="entry name" value="HTH_MARR_1"/>
    <property type="match status" value="1"/>
</dbReference>
<dbReference type="PANTHER" id="PTHR33164:SF57">
    <property type="entry name" value="MARR-FAMILY TRANSCRIPTIONAL REGULATOR"/>
    <property type="match status" value="1"/>
</dbReference>
<dbReference type="InterPro" id="IPR036390">
    <property type="entry name" value="WH_DNA-bd_sf"/>
</dbReference>
<dbReference type="EMBL" id="JAUJRV010000007">
    <property type="protein sequence ID" value="MDN7795670.1"/>
    <property type="molecule type" value="Genomic_DNA"/>
</dbReference>
<keyword evidence="3" id="KW-0804">Transcription</keyword>
<dbReference type="GO" id="GO:0003677">
    <property type="term" value="F:DNA binding"/>
    <property type="evidence" value="ECO:0007669"/>
    <property type="project" value="UniProtKB-KW"/>
</dbReference>
<evidence type="ECO:0000313" key="5">
    <source>
        <dbReference type="EMBL" id="MDN7795670.1"/>
    </source>
</evidence>
<evidence type="ECO:0000313" key="7">
    <source>
        <dbReference type="Proteomes" id="UP000237632"/>
    </source>
</evidence>
<reference evidence="6 7" key="1">
    <citation type="submission" date="2018-03" db="EMBL/GenBank/DDBJ databases">
        <authorList>
            <person name="Nguyen K."/>
            <person name="Fouts D."/>
            <person name="Sutton G."/>
        </authorList>
    </citation>
    <scope>NUCLEOTIDE SEQUENCE [LARGE SCALE GENOMIC DNA]</scope>
    <source>
        <strain evidence="6 7">AU3578</strain>
    </source>
</reference>